<proteinExistence type="predicted"/>
<accession>A0A0A9ELN5</accession>
<evidence type="ECO:0000313" key="1">
    <source>
        <dbReference type="EMBL" id="JAD96967.1"/>
    </source>
</evidence>
<reference evidence="1" key="2">
    <citation type="journal article" date="2015" name="Data Brief">
        <title>Shoot transcriptome of the giant reed, Arundo donax.</title>
        <authorList>
            <person name="Barrero R.A."/>
            <person name="Guerrero F.D."/>
            <person name="Moolhuijzen P."/>
            <person name="Goolsby J.A."/>
            <person name="Tidwell J."/>
            <person name="Bellgard S.E."/>
            <person name="Bellgard M.I."/>
        </authorList>
    </citation>
    <scope>NUCLEOTIDE SEQUENCE</scope>
    <source>
        <tissue evidence="1">Shoot tissue taken approximately 20 cm above the soil surface</tissue>
    </source>
</reference>
<organism evidence="1">
    <name type="scientific">Arundo donax</name>
    <name type="common">Giant reed</name>
    <name type="synonym">Donax arundinaceus</name>
    <dbReference type="NCBI Taxonomy" id="35708"/>
    <lineage>
        <taxon>Eukaryota</taxon>
        <taxon>Viridiplantae</taxon>
        <taxon>Streptophyta</taxon>
        <taxon>Embryophyta</taxon>
        <taxon>Tracheophyta</taxon>
        <taxon>Spermatophyta</taxon>
        <taxon>Magnoliopsida</taxon>
        <taxon>Liliopsida</taxon>
        <taxon>Poales</taxon>
        <taxon>Poaceae</taxon>
        <taxon>PACMAD clade</taxon>
        <taxon>Arundinoideae</taxon>
        <taxon>Arundineae</taxon>
        <taxon>Arundo</taxon>
    </lineage>
</organism>
<sequence>MATRYSSRYINIATMIFPFWPKASSPIPG</sequence>
<dbReference type="EMBL" id="GBRH01200928">
    <property type="protein sequence ID" value="JAD96967.1"/>
    <property type="molecule type" value="Transcribed_RNA"/>
</dbReference>
<name>A0A0A9ELN5_ARUDO</name>
<reference evidence="1" key="1">
    <citation type="submission" date="2014-09" db="EMBL/GenBank/DDBJ databases">
        <authorList>
            <person name="Magalhaes I.L.F."/>
            <person name="Oliveira U."/>
            <person name="Santos F.R."/>
            <person name="Vidigal T.H.D.A."/>
            <person name="Brescovit A.D."/>
            <person name="Santos A.J."/>
        </authorList>
    </citation>
    <scope>NUCLEOTIDE SEQUENCE</scope>
    <source>
        <tissue evidence="1">Shoot tissue taken approximately 20 cm above the soil surface</tissue>
    </source>
</reference>
<protein>
    <submittedName>
        <fullName evidence="1">Uncharacterized protein</fullName>
    </submittedName>
</protein>
<dbReference type="AlphaFoldDB" id="A0A0A9ELN5"/>